<dbReference type="Pfam" id="PF00528">
    <property type="entry name" value="BPD_transp_1"/>
    <property type="match status" value="1"/>
</dbReference>
<dbReference type="PROSITE" id="PS50928">
    <property type="entry name" value="ABC_TM1"/>
    <property type="match status" value="1"/>
</dbReference>
<keyword evidence="5" id="KW-0029">Amino-acid transport</keyword>
<feature type="domain" description="ABC transmembrane type-1" evidence="9">
    <location>
        <begin position="24"/>
        <end position="211"/>
    </location>
</feature>
<evidence type="ECO:0000313" key="10">
    <source>
        <dbReference type="EMBL" id="EEJ42042.1"/>
    </source>
</evidence>
<comment type="caution">
    <text evidence="10">The sequence shown here is derived from an EMBL/GenBank/DDBJ whole genome shotgun (WGS) entry which is preliminary data.</text>
</comment>
<feature type="transmembrane region" description="Helical" evidence="8">
    <location>
        <begin position="96"/>
        <end position="116"/>
    </location>
</feature>
<feature type="transmembrane region" description="Helical" evidence="8">
    <location>
        <begin position="190"/>
        <end position="211"/>
    </location>
</feature>
<feature type="transmembrane region" description="Helical" evidence="8">
    <location>
        <begin position="30"/>
        <end position="49"/>
    </location>
</feature>
<dbReference type="PANTHER" id="PTHR30614:SF0">
    <property type="entry name" value="L-CYSTINE TRANSPORT SYSTEM PERMEASE PROTEIN TCYL"/>
    <property type="match status" value="1"/>
</dbReference>
<comment type="subcellular location">
    <subcellularLocation>
        <location evidence="1 8">Cell membrane</location>
        <topology evidence="1 8">Multi-pass membrane protein</topology>
    </subcellularLocation>
</comment>
<name>C2KL44_LEUMC</name>
<protein>
    <submittedName>
        <fullName evidence="10">ABC transporter, permease protein</fullName>
    </submittedName>
</protein>
<dbReference type="AlphaFoldDB" id="C2KL44"/>
<evidence type="ECO:0000313" key="11">
    <source>
        <dbReference type="Proteomes" id="UP000004283"/>
    </source>
</evidence>
<dbReference type="HOGENOM" id="CLU_019602_1_1_9"/>
<dbReference type="InterPro" id="IPR000515">
    <property type="entry name" value="MetI-like"/>
</dbReference>
<dbReference type="InterPro" id="IPR043429">
    <property type="entry name" value="ArtM/GltK/GlnP/TcyL/YhdX-like"/>
</dbReference>
<evidence type="ECO:0000256" key="8">
    <source>
        <dbReference type="RuleBase" id="RU363032"/>
    </source>
</evidence>
<dbReference type="GO" id="GO:0006865">
    <property type="term" value="P:amino acid transport"/>
    <property type="evidence" value="ECO:0007669"/>
    <property type="project" value="UniProtKB-KW"/>
</dbReference>
<evidence type="ECO:0000256" key="3">
    <source>
        <dbReference type="ARBA" id="ARBA00022475"/>
    </source>
</evidence>
<gene>
    <name evidence="10" type="ORF">HMPREF0555_1360</name>
</gene>
<dbReference type="Proteomes" id="UP000004283">
    <property type="component" value="Unassembled WGS sequence"/>
</dbReference>
<keyword evidence="3" id="KW-1003">Cell membrane</keyword>
<reference evidence="10 11" key="1">
    <citation type="submission" date="2009-04" db="EMBL/GenBank/DDBJ databases">
        <authorList>
            <person name="Qin X."/>
            <person name="Bachman B."/>
            <person name="Battles P."/>
            <person name="Bell A."/>
            <person name="Bess C."/>
            <person name="Bickham C."/>
            <person name="Chaboub L."/>
            <person name="Chen D."/>
            <person name="Coyle M."/>
            <person name="Deiros D.R."/>
            <person name="Dinh H."/>
            <person name="Forbes L."/>
            <person name="Fowler G."/>
            <person name="Francisco L."/>
            <person name="Fu Q."/>
            <person name="Gubbala S."/>
            <person name="Hale W."/>
            <person name="Han Y."/>
            <person name="Hemphill L."/>
            <person name="Highlander S.K."/>
            <person name="Hirani K."/>
            <person name="Hogues M."/>
            <person name="Jackson L."/>
            <person name="Jakkamsetti A."/>
            <person name="Javaid M."/>
            <person name="Jiang H."/>
            <person name="Korchina V."/>
            <person name="Kovar C."/>
            <person name="Lara F."/>
            <person name="Lee S."/>
            <person name="Mata R."/>
            <person name="Mathew T."/>
            <person name="Moen C."/>
            <person name="Morales K."/>
            <person name="Munidasa M."/>
            <person name="Nazareth L."/>
            <person name="Ngo R."/>
            <person name="Nguyen L."/>
            <person name="Okwuonu G."/>
            <person name="Ongeri F."/>
            <person name="Patil S."/>
            <person name="Petrosino J."/>
            <person name="Pham C."/>
            <person name="Pham P."/>
            <person name="Pu L.-L."/>
            <person name="Puazo M."/>
            <person name="Raj R."/>
            <person name="Reid J."/>
            <person name="Rouhana J."/>
            <person name="Saada N."/>
            <person name="Shang Y."/>
            <person name="Simmons D."/>
            <person name="Thornton R."/>
            <person name="Warren J."/>
            <person name="Weissenberger G."/>
            <person name="Zhang J."/>
            <person name="Zhang L."/>
            <person name="Zhou C."/>
            <person name="Zhu D."/>
            <person name="Muzny D."/>
            <person name="Worley K."/>
            <person name="Gibbs R."/>
        </authorList>
    </citation>
    <scope>NUCLEOTIDE SEQUENCE [LARGE SCALE GENOMIC DNA]</scope>
    <source>
        <strain evidence="10 11">ATCC 19254</strain>
    </source>
</reference>
<evidence type="ECO:0000256" key="7">
    <source>
        <dbReference type="ARBA" id="ARBA00023136"/>
    </source>
</evidence>
<dbReference type="SUPFAM" id="SSF161098">
    <property type="entry name" value="MetI-like"/>
    <property type="match status" value="1"/>
</dbReference>
<evidence type="ECO:0000256" key="4">
    <source>
        <dbReference type="ARBA" id="ARBA00022692"/>
    </source>
</evidence>
<organism evidence="10 11">
    <name type="scientific">Leuconostoc mesenteroides subsp. cremoris ATCC 19254</name>
    <dbReference type="NCBI Taxonomy" id="586220"/>
    <lineage>
        <taxon>Bacteria</taxon>
        <taxon>Bacillati</taxon>
        <taxon>Bacillota</taxon>
        <taxon>Bacilli</taxon>
        <taxon>Lactobacillales</taxon>
        <taxon>Lactobacillaceae</taxon>
        <taxon>Leuconostoc</taxon>
    </lineage>
</organism>
<dbReference type="Gene3D" id="1.10.3720.10">
    <property type="entry name" value="MetI-like"/>
    <property type="match status" value="1"/>
</dbReference>
<feature type="transmembrane region" description="Helical" evidence="8">
    <location>
        <begin position="70"/>
        <end position="90"/>
    </location>
</feature>
<dbReference type="FunFam" id="1.10.3720.10:FF:000006">
    <property type="entry name" value="Glutamate/aspartate ABC transporter, permease protein GltK"/>
    <property type="match status" value="1"/>
</dbReference>
<dbReference type="NCBIfam" id="TIGR01726">
    <property type="entry name" value="HEQRo_perm_3TM"/>
    <property type="match status" value="1"/>
</dbReference>
<evidence type="ECO:0000256" key="5">
    <source>
        <dbReference type="ARBA" id="ARBA00022970"/>
    </source>
</evidence>
<dbReference type="PANTHER" id="PTHR30614">
    <property type="entry name" value="MEMBRANE COMPONENT OF AMINO ACID ABC TRANSPORTER"/>
    <property type="match status" value="1"/>
</dbReference>
<keyword evidence="7 8" id="KW-0472">Membrane</keyword>
<evidence type="ECO:0000256" key="6">
    <source>
        <dbReference type="ARBA" id="ARBA00022989"/>
    </source>
</evidence>
<dbReference type="GO" id="GO:0043190">
    <property type="term" value="C:ATP-binding cassette (ABC) transporter complex"/>
    <property type="evidence" value="ECO:0007669"/>
    <property type="project" value="InterPro"/>
</dbReference>
<evidence type="ECO:0000259" key="9">
    <source>
        <dbReference type="PROSITE" id="PS50928"/>
    </source>
</evidence>
<proteinExistence type="inferred from homology"/>
<evidence type="ECO:0000256" key="1">
    <source>
        <dbReference type="ARBA" id="ARBA00004651"/>
    </source>
</evidence>
<dbReference type="EMBL" id="ACKV01000074">
    <property type="protein sequence ID" value="EEJ42042.1"/>
    <property type="molecule type" value="Genomic_DNA"/>
</dbReference>
<comment type="similarity">
    <text evidence="8">Belongs to the binding-protein-dependent transport system permease family.</text>
</comment>
<keyword evidence="2 8" id="KW-0813">Transport</keyword>
<keyword evidence="4 8" id="KW-0812">Transmembrane</keyword>
<dbReference type="GO" id="GO:0022857">
    <property type="term" value="F:transmembrane transporter activity"/>
    <property type="evidence" value="ECO:0007669"/>
    <property type="project" value="InterPro"/>
</dbReference>
<sequence>MQFNKGVSIMSYLTTILTSLLAGLKTTLGVFFLTIIGSVPLGILVSLGMKSPYFTIRWLINGYIWIMRGTPLLLQLIFIYYGLGMMGIAFPRFEAAIIAFIINYAAYLAEIFRGGLQSVPRGQYDAAKVLGFSKIQTFFKIILPQVIKIVVPSFGNEVINLVKDTSLVYVIGLGDILRAGNIAASRDVTLMPYLLVGLIYLIMTAVVTLLLRRSETVLNTWR</sequence>
<evidence type="ECO:0000256" key="2">
    <source>
        <dbReference type="ARBA" id="ARBA00022448"/>
    </source>
</evidence>
<dbReference type="InterPro" id="IPR035906">
    <property type="entry name" value="MetI-like_sf"/>
</dbReference>
<dbReference type="CDD" id="cd06261">
    <property type="entry name" value="TM_PBP2"/>
    <property type="match status" value="1"/>
</dbReference>
<dbReference type="InterPro" id="IPR010065">
    <property type="entry name" value="AA_ABC_transptr_permease_3TM"/>
</dbReference>
<keyword evidence="6 8" id="KW-1133">Transmembrane helix</keyword>
<accession>C2KL44</accession>